<comment type="caution">
    <text evidence="1">The sequence shown here is derived from an EMBL/GenBank/DDBJ whole genome shotgun (WGS) entry which is preliminary data.</text>
</comment>
<sequence>MRPIMHSFWLGTGTFVHLSCYDIGSNHLLELFLASLLAGYPLVVIRFRGDRFLELSGHI</sequence>
<dbReference type="EMBL" id="JAUSUN010000006">
    <property type="protein sequence ID" value="MDQ0413127.1"/>
    <property type="molecule type" value="Genomic_DNA"/>
</dbReference>
<gene>
    <name evidence="1" type="ORF">J2S25_001330</name>
</gene>
<accession>A0ABU0FUX2</accession>
<protein>
    <submittedName>
        <fullName evidence="1">Uncharacterized protein</fullName>
    </submittedName>
</protein>
<reference evidence="1 2" key="1">
    <citation type="submission" date="2023-07" db="EMBL/GenBank/DDBJ databases">
        <title>Genomic Encyclopedia of Type Strains, Phase IV (KMG-IV): sequencing the most valuable type-strain genomes for metagenomic binning, comparative biology and taxonomic classification.</title>
        <authorList>
            <person name="Goeker M."/>
        </authorList>
    </citation>
    <scope>NUCLEOTIDE SEQUENCE [LARGE SCALE GENOMIC DNA]</scope>
    <source>
        <strain evidence="1 2">DSM 19598</strain>
    </source>
</reference>
<name>A0ABU0FUX2_9BACI</name>
<evidence type="ECO:0000313" key="1">
    <source>
        <dbReference type="EMBL" id="MDQ0413127.1"/>
    </source>
</evidence>
<proteinExistence type="predicted"/>
<keyword evidence="2" id="KW-1185">Reference proteome</keyword>
<evidence type="ECO:0000313" key="2">
    <source>
        <dbReference type="Proteomes" id="UP001242313"/>
    </source>
</evidence>
<organism evidence="1 2">
    <name type="scientific">Mesobacillus stamsii</name>
    <dbReference type="NCBI Taxonomy" id="225347"/>
    <lineage>
        <taxon>Bacteria</taxon>
        <taxon>Bacillati</taxon>
        <taxon>Bacillota</taxon>
        <taxon>Bacilli</taxon>
        <taxon>Bacillales</taxon>
        <taxon>Bacillaceae</taxon>
        <taxon>Mesobacillus</taxon>
    </lineage>
</organism>
<dbReference type="Proteomes" id="UP001242313">
    <property type="component" value="Unassembled WGS sequence"/>
</dbReference>